<reference evidence="4" key="1">
    <citation type="submission" date="2023-11" db="EMBL/GenBank/DDBJ databases">
        <title>Genome assemblies of two species of porcelain crab, Petrolisthes cinctipes and Petrolisthes manimaculis (Anomura: Porcellanidae).</title>
        <authorList>
            <person name="Angst P."/>
        </authorList>
    </citation>
    <scope>NUCLEOTIDE SEQUENCE</scope>
    <source>
        <strain evidence="4">PB745_02</strain>
        <tissue evidence="4">Gill</tissue>
    </source>
</reference>
<keyword evidence="1" id="KW-0472">Membrane</keyword>
<feature type="transmembrane region" description="Helical" evidence="1">
    <location>
        <begin position="540"/>
        <end position="558"/>
    </location>
</feature>
<feature type="transmembrane region" description="Helical" evidence="1">
    <location>
        <begin position="387"/>
        <end position="405"/>
    </location>
</feature>
<dbReference type="InterPro" id="IPR052728">
    <property type="entry name" value="O2_lipid_transport_reg"/>
</dbReference>
<name>A0AAE1QE12_9EUCA</name>
<feature type="transmembrane region" description="Helical" evidence="1">
    <location>
        <begin position="425"/>
        <end position="448"/>
    </location>
</feature>
<feature type="transmembrane region" description="Helical" evidence="1">
    <location>
        <begin position="297"/>
        <end position="318"/>
    </location>
</feature>
<gene>
    <name evidence="4" type="ORF">Pmani_004576</name>
</gene>
<feature type="transmembrane region" description="Helical" evidence="1">
    <location>
        <begin position="460"/>
        <end position="482"/>
    </location>
</feature>
<sequence length="676" mass="76350">MTSELGDDLAIGTGGGLTQLYLPVHVQPESSCGQALSTMNASLTDTTTFWAAMMVDSWGKSGDGLLVNNINTLDGMYDECVTTSNPDHTIRGKYCKIFLRPSVLRGERSAESWSREIQGLDGLPPVFSSRRRGKGLLNVDTHTAAILPNFPHVKFLLYGTCMPQDCTREQLTSSLLVAYNGTGVSPKVFECEVAEPELQFTASDISFMKVSVPTALLRLHQPEQTVPPQHHLLPHQHHLPPRYERTSDFLSQIYLNGYPSVDTFFFLSGLLVTHSVLRQLRNTNKFNIFIFYLHRIIRLVPPMAMVCWMVATVIRFFITGPRSNNWKYYQTSCEDYWWRDVLMINNLYSDQKYCLPQVWYVSVDTQLYLIAPLLILPLFWYKAAGRAWLYLVTLASAVIPAAITYKWDLPPTYLLLAEKMQEYSLYVYVVPWCRAGPWVIGIWLGYFLHKLNSKNVKMDALTVAVGWVLATLSALLVVFGMWSYNTLQPTAQCDIMTQVTYGSLSRIAWAASLAWVVFACHFGYGGMVNGFLSHPCWQPLSRLTYIIYLLSLSMQYAVYSNTRIDYYFTHINKVVETVGVLAVILPIATLLSLLVEAPIIGLEKLLLNPGRGQVNKIEITNPEVLIIQEKLPNDPEDNQPDHLLQESSTSAYHNNAFTGEANGQQVLDNITRVTKF</sequence>
<dbReference type="AlphaFoldDB" id="A0AAE1QE12"/>
<evidence type="ECO:0008006" key="6">
    <source>
        <dbReference type="Google" id="ProtNLM"/>
    </source>
</evidence>
<evidence type="ECO:0000259" key="2">
    <source>
        <dbReference type="Pfam" id="PF01757"/>
    </source>
</evidence>
<dbReference type="InterPro" id="IPR006621">
    <property type="entry name" value="Nose-resist-to-fluoxetine_N"/>
</dbReference>
<feature type="transmembrane region" description="Helical" evidence="1">
    <location>
        <begin position="257"/>
        <end position="277"/>
    </location>
</feature>
<dbReference type="Pfam" id="PF20146">
    <property type="entry name" value="NRF"/>
    <property type="match status" value="1"/>
</dbReference>
<feature type="transmembrane region" description="Helical" evidence="1">
    <location>
        <begin position="578"/>
        <end position="602"/>
    </location>
</feature>
<organism evidence="4 5">
    <name type="scientific">Petrolisthes manimaculis</name>
    <dbReference type="NCBI Taxonomy" id="1843537"/>
    <lineage>
        <taxon>Eukaryota</taxon>
        <taxon>Metazoa</taxon>
        <taxon>Ecdysozoa</taxon>
        <taxon>Arthropoda</taxon>
        <taxon>Crustacea</taxon>
        <taxon>Multicrustacea</taxon>
        <taxon>Malacostraca</taxon>
        <taxon>Eumalacostraca</taxon>
        <taxon>Eucarida</taxon>
        <taxon>Decapoda</taxon>
        <taxon>Pleocyemata</taxon>
        <taxon>Anomura</taxon>
        <taxon>Galatheoidea</taxon>
        <taxon>Porcellanidae</taxon>
        <taxon>Petrolisthes</taxon>
    </lineage>
</organism>
<evidence type="ECO:0000313" key="4">
    <source>
        <dbReference type="EMBL" id="KAK4324809.1"/>
    </source>
</evidence>
<proteinExistence type="predicted"/>
<keyword evidence="5" id="KW-1185">Reference proteome</keyword>
<dbReference type="EMBL" id="JAWZYT010000322">
    <property type="protein sequence ID" value="KAK4324809.1"/>
    <property type="molecule type" value="Genomic_DNA"/>
</dbReference>
<comment type="caution">
    <text evidence="4">The sequence shown here is derived from an EMBL/GenBank/DDBJ whole genome shotgun (WGS) entry which is preliminary data.</text>
</comment>
<feature type="domain" description="Acyltransferase 3" evidence="2">
    <location>
        <begin position="230"/>
        <end position="592"/>
    </location>
</feature>
<feature type="transmembrane region" description="Helical" evidence="1">
    <location>
        <begin position="507"/>
        <end position="528"/>
    </location>
</feature>
<dbReference type="InterPro" id="IPR002656">
    <property type="entry name" value="Acyl_transf_3_dom"/>
</dbReference>
<dbReference type="Pfam" id="PF01757">
    <property type="entry name" value="Acyl_transf_3"/>
    <property type="match status" value="1"/>
</dbReference>
<dbReference type="PANTHER" id="PTHR11161">
    <property type="entry name" value="O-ACYLTRANSFERASE"/>
    <property type="match status" value="1"/>
</dbReference>
<evidence type="ECO:0000259" key="3">
    <source>
        <dbReference type="Pfam" id="PF20146"/>
    </source>
</evidence>
<dbReference type="PANTHER" id="PTHR11161:SF0">
    <property type="entry name" value="O-ACYLTRANSFERASE LIKE PROTEIN"/>
    <property type="match status" value="1"/>
</dbReference>
<evidence type="ECO:0000256" key="1">
    <source>
        <dbReference type="SAM" id="Phobius"/>
    </source>
</evidence>
<accession>A0AAE1QE12</accession>
<dbReference type="GO" id="GO:0016747">
    <property type="term" value="F:acyltransferase activity, transferring groups other than amino-acyl groups"/>
    <property type="evidence" value="ECO:0007669"/>
    <property type="project" value="InterPro"/>
</dbReference>
<feature type="transmembrane region" description="Helical" evidence="1">
    <location>
        <begin position="358"/>
        <end position="380"/>
    </location>
</feature>
<protein>
    <recommendedName>
        <fullName evidence="6">Nose resistant-to-fluoxetine protein N-terminal domain-containing protein</fullName>
    </recommendedName>
</protein>
<keyword evidence="1" id="KW-0812">Transmembrane</keyword>
<feature type="domain" description="Nose resistant-to-fluoxetine protein N-terminal" evidence="3">
    <location>
        <begin position="32"/>
        <end position="174"/>
    </location>
</feature>
<keyword evidence="1" id="KW-1133">Transmembrane helix</keyword>
<dbReference type="Proteomes" id="UP001292094">
    <property type="component" value="Unassembled WGS sequence"/>
</dbReference>
<evidence type="ECO:0000313" key="5">
    <source>
        <dbReference type="Proteomes" id="UP001292094"/>
    </source>
</evidence>